<evidence type="ECO:0000313" key="3">
    <source>
        <dbReference type="Proteomes" id="UP001233999"/>
    </source>
</evidence>
<keyword evidence="3" id="KW-1185">Reference proteome</keyword>
<dbReference type="Proteomes" id="UP001233999">
    <property type="component" value="Unassembled WGS sequence"/>
</dbReference>
<reference evidence="2" key="1">
    <citation type="journal article" date="2023" name="IScience">
        <title>Live-bearing cockroach genome reveals convergent evolutionary mechanisms linked to viviparity in insects and beyond.</title>
        <authorList>
            <person name="Fouks B."/>
            <person name="Harrison M.C."/>
            <person name="Mikhailova A.A."/>
            <person name="Marchal E."/>
            <person name="English S."/>
            <person name="Carruthers M."/>
            <person name="Jennings E.C."/>
            <person name="Chiamaka E.L."/>
            <person name="Frigard R.A."/>
            <person name="Pippel M."/>
            <person name="Attardo G.M."/>
            <person name="Benoit J.B."/>
            <person name="Bornberg-Bauer E."/>
            <person name="Tobe S.S."/>
        </authorList>
    </citation>
    <scope>NUCLEOTIDE SEQUENCE</scope>
    <source>
        <strain evidence="2">Stay&amp;Tobe</strain>
    </source>
</reference>
<evidence type="ECO:0000256" key="1">
    <source>
        <dbReference type="SAM" id="Phobius"/>
    </source>
</evidence>
<proteinExistence type="predicted"/>
<sequence length="83" mass="9343">ISWLVINMVDSGVLGLDAHWLHLVFPITLIISKPNLISSMNAVIINITVCVIGQFQILLNISLVSNSVPTVYYVTHCYFFPRR</sequence>
<dbReference type="EMBL" id="JASPKZ010000024">
    <property type="protein sequence ID" value="KAJ9601273.1"/>
    <property type="molecule type" value="Genomic_DNA"/>
</dbReference>
<keyword evidence="1" id="KW-0472">Membrane</keyword>
<organism evidence="2 3">
    <name type="scientific">Diploptera punctata</name>
    <name type="common">Pacific beetle cockroach</name>
    <dbReference type="NCBI Taxonomy" id="6984"/>
    <lineage>
        <taxon>Eukaryota</taxon>
        <taxon>Metazoa</taxon>
        <taxon>Ecdysozoa</taxon>
        <taxon>Arthropoda</taxon>
        <taxon>Hexapoda</taxon>
        <taxon>Insecta</taxon>
        <taxon>Pterygota</taxon>
        <taxon>Neoptera</taxon>
        <taxon>Polyneoptera</taxon>
        <taxon>Dictyoptera</taxon>
        <taxon>Blattodea</taxon>
        <taxon>Blaberoidea</taxon>
        <taxon>Blaberidae</taxon>
        <taxon>Diplopterinae</taxon>
        <taxon>Diploptera</taxon>
    </lineage>
</organism>
<gene>
    <name evidence="2" type="ORF">L9F63_000568</name>
</gene>
<name>A0AAD8ESK5_DIPPU</name>
<dbReference type="AlphaFoldDB" id="A0AAD8ESK5"/>
<protein>
    <submittedName>
        <fullName evidence="2">Uncharacterized protein</fullName>
    </submittedName>
</protein>
<accession>A0AAD8ESK5</accession>
<feature type="transmembrane region" description="Helical" evidence="1">
    <location>
        <begin position="12"/>
        <end position="31"/>
    </location>
</feature>
<reference evidence="2" key="2">
    <citation type="submission" date="2023-05" db="EMBL/GenBank/DDBJ databases">
        <authorList>
            <person name="Fouks B."/>
        </authorList>
    </citation>
    <scope>NUCLEOTIDE SEQUENCE</scope>
    <source>
        <strain evidence="2">Stay&amp;Tobe</strain>
        <tissue evidence="2">Testes</tissue>
    </source>
</reference>
<keyword evidence="1" id="KW-0812">Transmembrane</keyword>
<keyword evidence="1" id="KW-1133">Transmembrane helix</keyword>
<feature type="non-terminal residue" evidence="2">
    <location>
        <position position="1"/>
    </location>
</feature>
<evidence type="ECO:0000313" key="2">
    <source>
        <dbReference type="EMBL" id="KAJ9601273.1"/>
    </source>
</evidence>
<feature type="non-terminal residue" evidence="2">
    <location>
        <position position="83"/>
    </location>
</feature>
<feature type="transmembrane region" description="Helical" evidence="1">
    <location>
        <begin position="43"/>
        <end position="63"/>
    </location>
</feature>
<comment type="caution">
    <text evidence="2">The sequence shown here is derived from an EMBL/GenBank/DDBJ whole genome shotgun (WGS) entry which is preliminary data.</text>
</comment>